<protein>
    <submittedName>
        <fullName evidence="1">Uncharacterized protein</fullName>
    </submittedName>
</protein>
<reference evidence="1 2" key="1">
    <citation type="journal article" date="2019" name="Commun. Biol.">
        <title>The bagworm genome reveals a unique fibroin gene that provides high tensile strength.</title>
        <authorList>
            <person name="Kono N."/>
            <person name="Nakamura H."/>
            <person name="Ohtoshi R."/>
            <person name="Tomita M."/>
            <person name="Numata K."/>
            <person name="Arakawa K."/>
        </authorList>
    </citation>
    <scope>NUCLEOTIDE SEQUENCE [LARGE SCALE GENOMIC DNA]</scope>
</reference>
<evidence type="ECO:0000313" key="1">
    <source>
        <dbReference type="EMBL" id="GBP51419.1"/>
    </source>
</evidence>
<gene>
    <name evidence="1" type="ORF">EVAR_37255_1</name>
</gene>
<organism evidence="1 2">
    <name type="scientific">Eumeta variegata</name>
    <name type="common">Bagworm moth</name>
    <name type="synonym">Eumeta japonica</name>
    <dbReference type="NCBI Taxonomy" id="151549"/>
    <lineage>
        <taxon>Eukaryota</taxon>
        <taxon>Metazoa</taxon>
        <taxon>Ecdysozoa</taxon>
        <taxon>Arthropoda</taxon>
        <taxon>Hexapoda</taxon>
        <taxon>Insecta</taxon>
        <taxon>Pterygota</taxon>
        <taxon>Neoptera</taxon>
        <taxon>Endopterygota</taxon>
        <taxon>Lepidoptera</taxon>
        <taxon>Glossata</taxon>
        <taxon>Ditrysia</taxon>
        <taxon>Tineoidea</taxon>
        <taxon>Psychidae</taxon>
        <taxon>Oiketicinae</taxon>
        <taxon>Eumeta</taxon>
    </lineage>
</organism>
<accession>A0A4C1WM78</accession>
<dbReference type="EMBL" id="BGZK01000581">
    <property type="protein sequence ID" value="GBP51419.1"/>
    <property type="molecule type" value="Genomic_DNA"/>
</dbReference>
<name>A0A4C1WM78_EUMVA</name>
<comment type="caution">
    <text evidence="1">The sequence shown here is derived from an EMBL/GenBank/DDBJ whole genome shotgun (WGS) entry which is preliminary data.</text>
</comment>
<sequence>MQRRSPRAPPRASLLHVLNKYDINFCTFDGNLEPHDYPLEIYLKPQLTTYHKWGGCSAHVQVLLRTVARAGARAVRTGLAARPRQD</sequence>
<keyword evidence="2" id="KW-1185">Reference proteome</keyword>
<evidence type="ECO:0000313" key="2">
    <source>
        <dbReference type="Proteomes" id="UP000299102"/>
    </source>
</evidence>
<dbReference type="AlphaFoldDB" id="A0A4C1WM78"/>
<proteinExistence type="predicted"/>
<dbReference type="Proteomes" id="UP000299102">
    <property type="component" value="Unassembled WGS sequence"/>
</dbReference>